<evidence type="ECO:0000313" key="2">
    <source>
        <dbReference type="Proteomes" id="UP001230207"/>
    </source>
</evidence>
<accession>A0ABU0BYZ4</accession>
<name>A0ABU0BYZ4_9HYPH</name>
<dbReference type="Proteomes" id="UP001230207">
    <property type="component" value="Unassembled WGS sequence"/>
</dbReference>
<dbReference type="EMBL" id="JAUSVF010000003">
    <property type="protein sequence ID" value="MDQ0323487.1"/>
    <property type="molecule type" value="Genomic_DNA"/>
</dbReference>
<sequence>MNGVNIWEQVNLDTTRGWTSGAYTELGANGYLTVETTSGVGDQAFWLDTQNSPGPINISHDFIDDTAPVDGKTAVLSFDIAKQDFDGHFTPANESFEFRIDGQTVAQIDASDLANAGEMYHYEVNIAGYADNTDNTHTLSLVDTSGYSYNGFSVDSIQINDWVV</sequence>
<organism evidence="1 2">
    <name type="scientific">Pararhizobium capsulatum DSM 1112</name>
    <dbReference type="NCBI Taxonomy" id="1121113"/>
    <lineage>
        <taxon>Bacteria</taxon>
        <taxon>Pseudomonadati</taxon>
        <taxon>Pseudomonadota</taxon>
        <taxon>Alphaproteobacteria</taxon>
        <taxon>Hyphomicrobiales</taxon>
        <taxon>Rhizobiaceae</taxon>
        <taxon>Rhizobium/Agrobacterium group</taxon>
        <taxon>Pararhizobium</taxon>
    </lineage>
</organism>
<proteinExistence type="predicted"/>
<reference evidence="1 2" key="1">
    <citation type="submission" date="2023-07" db="EMBL/GenBank/DDBJ databases">
        <title>Genomic Encyclopedia of Type Strains, Phase IV (KMG-IV): sequencing the most valuable type-strain genomes for metagenomic binning, comparative biology and taxonomic classification.</title>
        <authorList>
            <person name="Goeker M."/>
        </authorList>
    </citation>
    <scope>NUCLEOTIDE SEQUENCE [LARGE SCALE GENOMIC DNA]</scope>
    <source>
        <strain evidence="1 2">DSM 1112</strain>
    </source>
</reference>
<evidence type="ECO:0000313" key="1">
    <source>
        <dbReference type="EMBL" id="MDQ0323487.1"/>
    </source>
</evidence>
<keyword evidence="2" id="KW-1185">Reference proteome</keyword>
<dbReference type="RefSeq" id="WP_307236051.1">
    <property type="nucleotide sequence ID" value="NZ_JAUSVF010000003.1"/>
</dbReference>
<gene>
    <name evidence="1" type="ORF">QO002_005693</name>
</gene>
<comment type="caution">
    <text evidence="1">The sequence shown here is derived from an EMBL/GenBank/DDBJ whole genome shotgun (WGS) entry which is preliminary data.</text>
</comment>
<protein>
    <submittedName>
        <fullName evidence="1">Uncharacterized protein</fullName>
    </submittedName>
</protein>